<accession>A0A0B7BHV9</accession>
<reference evidence="3" key="1">
    <citation type="submission" date="2014-12" db="EMBL/GenBank/DDBJ databases">
        <title>Insight into the proteome of Arion vulgaris.</title>
        <authorList>
            <person name="Aradska J."/>
            <person name="Bulat T."/>
            <person name="Smidak R."/>
            <person name="Sarate P."/>
            <person name="Gangsoo J."/>
            <person name="Sialana F."/>
            <person name="Bilban M."/>
            <person name="Lubec G."/>
        </authorList>
    </citation>
    <scope>NUCLEOTIDE SEQUENCE</scope>
    <source>
        <tissue evidence="3">Skin</tissue>
    </source>
</reference>
<feature type="compositionally biased region" description="Polar residues" evidence="1">
    <location>
        <begin position="1"/>
        <end position="14"/>
    </location>
</feature>
<name>A0A0B7BHV9_9EUPU</name>
<dbReference type="PANTHER" id="PTHR46599:SF3">
    <property type="entry name" value="PIGGYBAC TRANSPOSABLE ELEMENT-DERIVED PROTEIN 4"/>
    <property type="match status" value="1"/>
</dbReference>
<evidence type="ECO:0000313" key="3">
    <source>
        <dbReference type="EMBL" id="CEK91770.1"/>
    </source>
</evidence>
<dbReference type="PANTHER" id="PTHR46599">
    <property type="entry name" value="PIGGYBAC TRANSPOSABLE ELEMENT-DERIVED PROTEIN 4"/>
    <property type="match status" value="1"/>
</dbReference>
<dbReference type="InterPro" id="IPR029526">
    <property type="entry name" value="PGBD"/>
</dbReference>
<evidence type="ECO:0000259" key="2">
    <source>
        <dbReference type="Pfam" id="PF13843"/>
    </source>
</evidence>
<dbReference type="AlphaFoldDB" id="A0A0B7BHV9"/>
<feature type="non-terminal residue" evidence="3">
    <location>
        <position position="1"/>
    </location>
</feature>
<feature type="region of interest" description="Disordered" evidence="1">
    <location>
        <begin position="1"/>
        <end position="26"/>
    </location>
</feature>
<organism evidence="3">
    <name type="scientific">Arion vulgaris</name>
    <dbReference type="NCBI Taxonomy" id="1028688"/>
    <lineage>
        <taxon>Eukaryota</taxon>
        <taxon>Metazoa</taxon>
        <taxon>Spiralia</taxon>
        <taxon>Lophotrochozoa</taxon>
        <taxon>Mollusca</taxon>
        <taxon>Gastropoda</taxon>
        <taxon>Heterobranchia</taxon>
        <taxon>Euthyneura</taxon>
        <taxon>Panpulmonata</taxon>
        <taxon>Eupulmonata</taxon>
        <taxon>Stylommatophora</taxon>
        <taxon>Helicina</taxon>
        <taxon>Arionoidea</taxon>
        <taxon>Arionidae</taxon>
        <taxon>Arion</taxon>
    </lineage>
</organism>
<feature type="non-terminal residue" evidence="3">
    <location>
        <position position="282"/>
    </location>
</feature>
<dbReference type="EMBL" id="HACG01044905">
    <property type="protein sequence ID" value="CEK91770.1"/>
    <property type="molecule type" value="Transcribed_RNA"/>
</dbReference>
<gene>
    <name evidence="3" type="primary">ORF184795</name>
</gene>
<evidence type="ECO:0000256" key="1">
    <source>
        <dbReference type="SAM" id="MobiDB-lite"/>
    </source>
</evidence>
<dbReference type="Pfam" id="PF13843">
    <property type="entry name" value="DDE_Tnp_1_7"/>
    <property type="match status" value="1"/>
</dbReference>
<proteinExistence type="predicted"/>
<feature type="domain" description="PiggyBac transposable element-derived protein" evidence="2">
    <location>
        <begin position="100"/>
        <end position="277"/>
    </location>
</feature>
<sequence length="282" mass="32169">ASTTRTSNSGQGSQLGRPGGCGNQRGAIQGAQTIQRGRGRGLPVAARATRGGYRRVAGAGNTTNDSIDNWIDAGHQPPNPDILFESVPGLQCNTDGFTEAQFIELFIDENFVNNLVLQTNLYAQQYRDGLDQERLAKFQWKDVDYVEMKKFLGMSLLMGIIKLPNIRNYWSTKSLYNLPVFRSVMSRNRYFDILKYLHFNDNAHLPAKDDPAYDRLYKIRPVVDHLFDKFQQVYQPRRDVCVDESLLLWKGRLLFRQYIPLKRARFGIKIYLCCESDGEVSG</sequence>
<protein>
    <recommendedName>
        <fullName evidence="2">PiggyBac transposable element-derived protein domain-containing protein</fullName>
    </recommendedName>
</protein>